<evidence type="ECO:0000313" key="3">
    <source>
        <dbReference type="Proteomes" id="UP000664164"/>
    </source>
</evidence>
<keyword evidence="1" id="KW-0812">Transmembrane</keyword>
<feature type="transmembrane region" description="Helical" evidence="1">
    <location>
        <begin position="77"/>
        <end position="97"/>
    </location>
</feature>
<comment type="caution">
    <text evidence="2">The sequence shown here is derived from an EMBL/GenBank/DDBJ whole genome shotgun (WGS) entry which is preliminary data.</text>
</comment>
<feature type="transmembrane region" description="Helical" evidence="1">
    <location>
        <begin position="109"/>
        <end position="131"/>
    </location>
</feature>
<proteinExistence type="predicted"/>
<gene>
    <name evidence="2" type="ORF">J1902_16090</name>
</gene>
<feature type="transmembrane region" description="Helical" evidence="1">
    <location>
        <begin position="36"/>
        <end position="56"/>
    </location>
</feature>
<keyword evidence="1" id="KW-0472">Membrane</keyword>
<name>A0A939HGF9_9MICC</name>
<accession>A0A939HGF9</accession>
<keyword evidence="1" id="KW-1133">Transmembrane helix</keyword>
<organism evidence="2 3">
    <name type="scientific">Arthrobacter cavernae</name>
    <dbReference type="NCBI Taxonomy" id="2817681"/>
    <lineage>
        <taxon>Bacteria</taxon>
        <taxon>Bacillati</taxon>
        <taxon>Actinomycetota</taxon>
        <taxon>Actinomycetes</taxon>
        <taxon>Micrococcales</taxon>
        <taxon>Micrococcaceae</taxon>
        <taxon>Arthrobacter</taxon>
    </lineage>
</organism>
<dbReference type="Proteomes" id="UP000664164">
    <property type="component" value="Unassembled WGS sequence"/>
</dbReference>
<keyword evidence="3" id="KW-1185">Reference proteome</keyword>
<reference evidence="2" key="1">
    <citation type="submission" date="2021-03" db="EMBL/GenBank/DDBJ databases">
        <title>A new species, PO-11, isolated from a karst cave deposit.</title>
        <authorList>
            <person name="Zhaoxiaoyong W."/>
        </authorList>
    </citation>
    <scope>NUCLEOTIDE SEQUENCE</scope>
    <source>
        <strain evidence="2">PO-11</strain>
    </source>
</reference>
<protein>
    <submittedName>
        <fullName evidence="2">Uncharacterized protein</fullName>
    </submittedName>
</protein>
<evidence type="ECO:0000313" key="2">
    <source>
        <dbReference type="EMBL" id="MBO1269466.1"/>
    </source>
</evidence>
<dbReference type="AlphaFoldDB" id="A0A939HGF9"/>
<dbReference type="EMBL" id="JAFNLL010000047">
    <property type="protein sequence ID" value="MBO1269466.1"/>
    <property type="molecule type" value="Genomic_DNA"/>
</dbReference>
<dbReference type="RefSeq" id="WP_207617321.1">
    <property type="nucleotide sequence ID" value="NZ_JAFNLL010000047.1"/>
</dbReference>
<evidence type="ECO:0000256" key="1">
    <source>
        <dbReference type="SAM" id="Phobius"/>
    </source>
</evidence>
<sequence>MQVEKATLADVWPLAWTVSLAFSSESTRPMLRLRAALGYCRHLVYLVPAALDGCLWHSNRRMAMGIESGKPGRSRSTWLLAVTVVPMLGAVASLGLADPGTRQEAQRVVAVLNTSMVILATVFAVCAVAIVRSRPIRHAKAYSAITAWKRDLHPAQPYTIAYLAKHPEEDPGAGFRFAKADLAAVVPAGSPLCTTARTSRHIRAYQAAGFTQLLMRA</sequence>